<evidence type="ECO:0000313" key="1">
    <source>
        <dbReference type="EMBL" id="CAG8727220.1"/>
    </source>
</evidence>
<dbReference type="EMBL" id="CAJVQB010009149">
    <property type="protein sequence ID" value="CAG8727220.1"/>
    <property type="molecule type" value="Genomic_DNA"/>
</dbReference>
<evidence type="ECO:0000313" key="2">
    <source>
        <dbReference type="Proteomes" id="UP000789901"/>
    </source>
</evidence>
<reference evidence="1 2" key="1">
    <citation type="submission" date="2021-06" db="EMBL/GenBank/DDBJ databases">
        <authorList>
            <person name="Kallberg Y."/>
            <person name="Tangrot J."/>
            <person name="Rosling A."/>
        </authorList>
    </citation>
    <scope>NUCLEOTIDE SEQUENCE [LARGE SCALE GENOMIC DNA]</scope>
    <source>
        <strain evidence="1 2">120-4 pot B 10/14</strain>
    </source>
</reference>
<accession>A0ABN7V4W5</accession>
<keyword evidence="2" id="KW-1185">Reference proteome</keyword>
<sequence>EGCSQASGRALYGCMCDRIARELGTPEEFLVSEEGRNWTGRNGSLKMLKEMPQYLQILVMTIPSGYMCRLIRYPFNKIPTDLANIDDLIKIVHDMLVDKLCIIQCLDCSNNSNNVNIISNKEFKQCLKKKISELQKTMMIMISKDALIKLENDELVFKNGHIRERTEIADESIGNSKIVSENDSREDQAPEIIELSSDEDNQTPEDERTPKIIMILVIFIEQTPETARMNGQQIKFVC</sequence>
<protein>
    <submittedName>
        <fullName evidence="1">4487_t:CDS:1</fullName>
    </submittedName>
</protein>
<name>A0ABN7V4W5_GIGMA</name>
<comment type="caution">
    <text evidence="1">The sequence shown here is derived from an EMBL/GenBank/DDBJ whole genome shotgun (WGS) entry which is preliminary data.</text>
</comment>
<dbReference type="Proteomes" id="UP000789901">
    <property type="component" value="Unassembled WGS sequence"/>
</dbReference>
<gene>
    <name evidence="1" type="ORF">GMARGA_LOCUS14038</name>
</gene>
<proteinExistence type="predicted"/>
<organism evidence="1 2">
    <name type="scientific">Gigaspora margarita</name>
    <dbReference type="NCBI Taxonomy" id="4874"/>
    <lineage>
        <taxon>Eukaryota</taxon>
        <taxon>Fungi</taxon>
        <taxon>Fungi incertae sedis</taxon>
        <taxon>Mucoromycota</taxon>
        <taxon>Glomeromycotina</taxon>
        <taxon>Glomeromycetes</taxon>
        <taxon>Diversisporales</taxon>
        <taxon>Gigasporaceae</taxon>
        <taxon>Gigaspora</taxon>
    </lineage>
</organism>
<feature type="non-terminal residue" evidence="1">
    <location>
        <position position="1"/>
    </location>
</feature>